<protein>
    <submittedName>
        <fullName evidence="1">Uncharacterized protein</fullName>
    </submittedName>
</protein>
<keyword evidence="2" id="KW-1185">Reference proteome</keyword>
<evidence type="ECO:0000313" key="2">
    <source>
        <dbReference type="Proteomes" id="UP001472677"/>
    </source>
</evidence>
<name>A0ABR2EIZ2_9ROSI</name>
<gene>
    <name evidence="1" type="ORF">V6N12_049025</name>
</gene>
<evidence type="ECO:0000313" key="1">
    <source>
        <dbReference type="EMBL" id="KAK8561970.1"/>
    </source>
</evidence>
<proteinExistence type="predicted"/>
<accession>A0ABR2EIZ2</accession>
<organism evidence="1 2">
    <name type="scientific">Hibiscus sabdariffa</name>
    <name type="common">roselle</name>
    <dbReference type="NCBI Taxonomy" id="183260"/>
    <lineage>
        <taxon>Eukaryota</taxon>
        <taxon>Viridiplantae</taxon>
        <taxon>Streptophyta</taxon>
        <taxon>Embryophyta</taxon>
        <taxon>Tracheophyta</taxon>
        <taxon>Spermatophyta</taxon>
        <taxon>Magnoliopsida</taxon>
        <taxon>eudicotyledons</taxon>
        <taxon>Gunneridae</taxon>
        <taxon>Pentapetalae</taxon>
        <taxon>rosids</taxon>
        <taxon>malvids</taxon>
        <taxon>Malvales</taxon>
        <taxon>Malvaceae</taxon>
        <taxon>Malvoideae</taxon>
        <taxon>Hibiscus</taxon>
    </lineage>
</organism>
<comment type="caution">
    <text evidence="1">The sequence shown here is derived from an EMBL/GenBank/DDBJ whole genome shotgun (WGS) entry which is preliminary data.</text>
</comment>
<reference evidence="1 2" key="1">
    <citation type="journal article" date="2024" name="G3 (Bethesda)">
        <title>Genome assembly of Hibiscus sabdariffa L. provides insights into metabolisms of medicinal natural products.</title>
        <authorList>
            <person name="Kim T."/>
        </authorList>
    </citation>
    <scope>NUCLEOTIDE SEQUENCE [LARGE SCALE GENOMIC DNA]</scope>
    <source>
        <strain evidence="1">TK-2024</strain>
        <tissue evidence="1">Old leaves</tissue>
    </source>
</reference>
<dbReference type="EMBL" id="JBBPBM010000013">
    <property type="protein sequence ID" value="KAK8561970.1"/>
    <property type="molecule type" value="Genomic_DNA"/>
</dbReference>
<dbReference type="Proteomes" id="UP001472677">
    <property type="component" value="Unassembled WGS sequence"/>
</dbReference>
<sequence>MQSSLCPSTGVELCHIAKSKELNRSSGESENKGVKCALTMQNCIHFKHWCSLIEALLPLSALSHSSLWLRETGPIHQAFLTEATPAPRYDAWSASMIAFNHGFTKRLEDLSSSSSPSTFSSLLASAAAGSPPTALAVTVSGWNGCKFLSSYGYKAQSDPFP</sequence>